<keyword evidence="3" id="KW-1185">Reference proteome</keyword>
<evidence type="ECO:0000259" key="1">
    <source>
        <dbReference type="Pfam" id="PF04784"/>
    </source>
</evidence>
<comment type="caution">
    <text evidence="2">The sequence shown here is derived from an EMBL/GenBank/DDBJ whole genome shotgun (WGS) entry which is preliminary data.</text>
</comment>
<dbReference type="InterPro" id="IPR006869">
    <property type="entry name" value="DUF547"/>
</dbReference>
<dbReference type="EMBL" id="JAIZAY010000001">
    <property type="protein sequence ID" value="KAJ8047932.1"/>
    <property type="molecule type" value="Genomic_DNA"/>
</dbReference>
<evidence type="ECO:0000313" key="2">
    <source>
        <dbReference type="EMBL" id="KAJ8047932.1"/>
    </source>
</evidence>
<dbReference type="Proteomes" id="UP001152320">
    <property type="component" value="Chromosome 1"/>
</dbReference>
<reference evidence="2" key="1">
    <citation type="submission" date="2021-10" db="EMBL/GenBank/DDBJ databases">
        <title>Tropical sea cucumber genome reveals ecological adaptation and Cuvierian tubules defense mechanism.</title>
        <authorList>
            <person name="Chen T."/>
        </authorList>
    </citation>
    <scope>NUCLEOTIDE SEQUENCE</scope>
    <source>
        <strain evidence="2">Nanhai2018</strain>
        <tissue evidence="2">Muscle</tissue>
    </source>
</reference>
<dbReference type="Pfam" id="PF04784">
    <property type="entry name" value="DUF547"/>
    <property type="match status" value="1"/>
</dbReference>
<sequence>MKGEFIRDDGSGVDYRRLKSSHLFQEYELKARDLHQVDVGSLEEDERKAFFVNIYNALTIHGLVRCDTLPGSVLDVEKFWRNTGYVIGGHKYSLDDIEHGILRELFFKESDPRLPYIIKKLDPRIHFALVCGAKSCPPIMVYSGANIEVALDAATKNYLNSELTVREDDKEILLPKLLQWYGGDFGSDNEEIIRWMLPFLDKPIQEQIVSLLDQKGIMEITIGYKDYNWHLNDVS</sequence>
<feature type="domain" description="DUF547" evidence="1">
    <location>
        <begin position="41"/>
        <end position="159"/>
    </location>
</feature>
<gene>
    <name evidence="2" type="ORF">HOLleu_00053</name>
</gene>
<protein>
    <recommendedName>
        <fullName evidence="1">DUF547 domain-containing protein</fullName>
    </recommendedName>
</protein>
<dbReference type="PANTHER" id="PTHR46361:SF3">
    <property type="entry name" value="ELECTRON CARRIER_ PROTEIN DISULFIDE OXIDOREDUCTASE"/>
    <property type="match status" value="1"/>
</dbReference>
<organism evidence="2 3">
    <name type="scientific">Holothuria leucospilota</name>
    <name type="common">Black long sea cucumber</name>
    <name type="synonym">Mertensiothuria leucospilota</name>
    <dbReference type="NCBI Taxonomy" id="206669"/>
    <lineage>
        <taxon>Eukaryota</taxon>
        <taxon>Metazoa</taxon>
        <taxon>Echinodermata</taxon>
        <taxon>Eleutherozoa</taxon>
        <taxon>Echinozoa</taxon>
        <taxon>Holothuroidea</taxon>
        <taxon>Aspidochirotacea</taxon>
        <taxon>Aspidochirotida</taxon>
        <taxon>Holothuriidae</taxon>
        <taxon>Holothuria</taxon>
    </lineage>
</organism>
<dbReference type="AlphaFoldDB" id="A0A9Q1CM68"/>
<dbReference type="PANTHER" id="PTHR46361">
    <property type="entry name" value="ELECTRON CARRIER/ PROTEIN DISULFIDE OXIDOREDUCTASE"/>
    <property type="match status" value="1"/>
</dbReference>
<proteinExistence type="predicted"/>
<dbReference type="OrthoDB" id="418495at2759"/>
<name>A0A9Q1CM68_HOLLE</name>
<evidence type="ECO:0000313" key="3">
    <source>
        <dbReference type="Proteomes" id="UP001152320"/>
    </source>
</evidence>
<accession>A0A9Q1CM68</accession>